<dbReference type="Proteomes" id="UP001164746">
    <property type="component" value="Chromosome 11"/>
</dbReference>
<evidence type="ECO:0000313" key="3">
    <source>
        <dbReference type="Proteomes" id="UP001164746"/>
    </source>
</evidence>
<reference evidence="2" key="1">
    <citation type="submission" date="2022-11" db="EMBL/GenBank/DDBJ databases">
        <title>Centuries of genome instability and evolution in soft-shell clam transmissible cancer (bioRxiv).</title>
        <authorList>
            <person name="Hart S.F.M."/>
            <person name="Yonemitsu M.A."/>
            <person name="Giersch R.M."/>
            <person name="Beal B.F."/>
            <person name="Arriagada G."/>
            <person name="Davis B.W."/>
            <person name="Ostrander E.A."/>
            <person name="Goff S.P."/>
            <person name="Metzger M.J."/>
        </authorList>
    </citation>
    <scope>NUCLEOTIDE SEQUENCE</scope>
    <source>
        <strain evidence="2">MELC-2E11</strain>
        <tissue evidence="2">Siphon/mantle</tissue>
    </source>
</reference>
<organism evidence="2 3">
    <name type="scientific">Mya arenaria</name>
    <name type="common">Soft-shell clam</name>
    <dbReference type="NCBI Taxonomy" id="6604"/>
    <lineage>
        <taxon>Eukaryota</taxon>
        <taxon>Metazoa</taxon>
        <taxon>Spiralia</taxon>
        <taxon>Lophotrochozoa</taxon>
        <taxon>Mollusca</taxon>
        <taxon>Bivalvia</taxon>
        <taxon>Autobranchia</taxon>
        <taxon>Heteroconchia</taxon>
        <taxon>Euheterodonta</taxon>
        <taxon>Imparidentia</taxon>
        <taxon>Neoheterodontei</taxon>
        <taxon>Myida</taxon>
        <taxon>Myoidea</taxon>
        <taxon>Myidae</taxon>
        <taxon>Mya</taxon>
    </lineage>
</organism>
<evidence type="ECO:0000313" key="2">
    <source>
        <dbReference type="EMBL" id="WAR19850.1"/>
    </source>
</evidence>
<dbReference type="InterPro" id="IPR046906">
    <property type="entry name" value="Mab-21_HhH/H2TH-like"/>
</dbReference>
<accession>A0ABY7FCE4</accession>
<keyword evidence="3" id="KW-1185">Reference proteome</keyword>
<feature type="domain" description="Mab-21-like HhH/H2TH-like" evidence="1">
    <location>
        <begin position="260"/>
        <end position="339"/>
    </location>
</feature>
<dbReference type="EMBL" id="CP111022">
    <property type="protein sequence ID" value="WAR19850.1"/>
    <property type="molecule type" value="Genomic_DNA"/>
</dbReference>
<name>A0ABY7FCE4_MYAAR</name>
<protein>
    <recommendedName>
        <fullName evidence="1">Mab-21-like HhH/H2TH-like domain-containing protein</fullName>
    </recommendedName>
</protein>
<dbReference type="PANTHER" id="PTHR10656:SF69">
    <property type="entry name" value="MAB-21-LIKE HHH_H2TH-LIKE DOMAIN-CONTAINING PROTEIN"/>
    <property type="match status" value="1"/>
</dbReference>
<dbReference type="InterPro" id="IPR024810">
    <property type="entry name" value="MAB21L/cGLR"/>
</dbReference>
<sequence>MSNTEYLRQLSVCLFGVLDKAGASEYVRKLRQNGKLVSDVLVTMQLLFEEREVGVYTFGSACEGTTTPGMNSDEDIMMCFLSMPVFEKEEDIDEYYKEELQLDRDEVEFNYALMLIDDYTPVGFTKLQFVKAEDDDCIITLSKDANGIDVVVNSGMLDAMDHDERNGPAGTTLKRPGFSDLDHKPSFRCRKWPRIAEEFFTRERKYGFPSQDVRHDFGKYGIFFVPTGHSESPEKHLQWRLSYSLQERKIMLSLSETQYKCYVLLKMVKEDFVKPVVSGKSLTSYQCKTSMFFCMETTDTAVWVEENLIACFIKCVHLLKRWISKGFVPSYFMPLTNIWKGDACIRQRVVDVLDRVLQDAPGYLFKLRCDRVGIMLKDEFSPTRDEDGLHMSNGNHIIPNNDACQAAKRVLHLAVYNLHYKSLSEVAILTRHLMLLILSKNDTIARAIVKLRRFIKDLQNAERVADMSLKPLEDTQYAMHFVLPYVFATLGSHLALNDKLTGRKTLSTETIQFLEKGLLSDALSGSLKYATALYALEQYEDCLKILRNLDANLQRNVISQRLCVDRDITTTILVNEELLEKVITEEPTLNDVLTSHMATCVMFQPTEIGLLPRELQYEMFRSCFTETDALYWFDYVVVDAKILLYYLLYRVHKKLNHDECSDHSFLWMISTLEDDYNLCHFETAMNLIGCIWREKEKPDLSMKAFRNSWTRRPEHNAAKWHVALMCFEHFQSKRLGNDEFDRKEGGQRLEKIIYSRV</sequence>
<dbReference type="Gene3D" id="1.10.1410.40">
    <property type="match status" value="1"/>
</dbReference>
<dbReference type="PANTHER" id="PTHR10656">
    <property type="entry name" value="CELL FATE DETERMINING PROTEIN MAB21-RELATED"/>
    <property type="match status" value="1"/>
</dbReference>
<proteinExistence type="predicted"/>
<dbReference type="Pfam" id="PF20266">
    <property type="entry name" value="Mab-21_C"/>
    <property type="match status" value="1"/>
</dbReference>
<gene>
    <name evidence="2" type="ORF">MAR_001688</name>
</gene>
<dbReference type="SMART" id="SM01265">
    <property type="entry name" value="Mab-21"/>
    <property type="match status" value="1"/>
</dbReference>
<evidence type="ECO:0000259" key="1">
    <source>
        <dbReference type="Pfam" id="PF20266"/>
    </source>
</evidence>